<protein>
    <submittedName>
        <fullName evidence="2">Uncharacterized protein</fullName>
    </submittedName>
</protein>
<reference evidence="2 3" key="1">
    <citation type="submission" date="2016-02" db="EMBL/GenBank/DDBJ databases">
        <title>Discovery of a natural microsporidian pathogen with a broad tissue tropism in Caenorhabditis elegans.</title>
        <authorList>
            <person name="Luallen R.J."/>
            <person name="Reinke A.W."/>
            <person name="Tong L."/>
            <person name="Botts M.R."/>
            <person name="Felix M.-A."/>
            <person name="Troemel E.R."/>
        </authorList>
    </citation>
    <scope>NUCLEOTIDE SEQUENCE [LARGE SCALE GENOMIC DNA]</scope>
    <source>
        <strain evidence="2 3">JUm2807</strain>
    </source>
</reference>
<evidence type="ECO:0000313" key="3">
    <source>
        <dbReference type="Proteomes" id="UP000185944"/>
    </source>
</evidence>
<dbReference type="GeneID" id="93646897"/>
<dbReference type="VEuPathDB" id="MicrosporidiaDB:NEDG_00547"/>
<feature type="transmembrane region" description="Helical" evidence="1">
    <location>
        <begin position="102"/>
        <end position="122"/>
    </location>
</feature>
<dbReference type="Proteomes" id="UP000185944">
    <property type="component" value="Unassembled WGS sequence"/>
</dbReference>
<gene>
    <name evidence="2" type="ORF">NEDG_00547</name>
</gene>
<evidence type="ECO:0000256" key="1">
    <source>
        <dbReference type="SAM" id="Phobius"/>
    </source>
</evidence>
<keyword evidence="1" id="KW-1133">Transmembrane helix</keyword>
<name>A0A177EBT3_9MICR</name>
<keyword evidence="3" id="KW-1185">Reference proteome</keyword>
<dbReference type="AlphaFoldDB" id="A0A177EBT3"/>
<dbReference type="OrthoDB" id="2192317at2759"/>
<comment type="caution">
    <text evidence="2">The sequence shown here is derived from an EMBL/GenBank/DDBJ whole genome shotgun (WGS) entry which is preliminary data.</text>
</comment>
<keyword evidence="1" id="KW-0812">Transmembrane</keyword>
<proteinExistence type="predicted"/>
<feature type="transmembrane region" description="Helical" evidence="1">
    <location>
        <begin position="63"/>
        <end position="82"/>
    </location>
</feature>
<accession>A0A177EBT3</accession>
<feature type="transmembrane region" description="Helical" evidence="1">
    <location>
        <begin position="5"/>
        <end position="23"/>
    </location>
</feature>
<keyword evidence="1" id="KW-0472">Membrane</keyword>
<organism evidence="2 3">
    <name type="scientific">Nematocida displodere</name>
    <dbReference type="NCBI Taxonomy" id="1805483"/>
    <lineage>
        <taxon>Eukaryota</taxon>
        <taxon>Fungi</taxon>
        <taxon>Fungi incertae sedis</taxon>
        <taxon>Microsporidia</taxon>
        <taxon>Nematocida</taxon>
    </lineage>
</organism>
<dbReference type="EMBL" id="LTDL01000040">
    <property type="protein sequence ID" value="OAG29414.1"/>
    <property type="molecule type" value="Genomic_DNA"/>
</dbReference>
<evidence type="ECO:0000313" key="2">
    <source>
        <dbReference type="EMBL" id="OAG29414.1"/>
    </source>
</evidence>
<dbReference type="RefSeq" id="XP_067544062.1">
    <property type="nucleotide sequence ID" value="XM_067687965.1"/>
</dbReference>
<sequence length="150" mass="16346">MKGGVVEGCASTVLAVLSVYAVYAFGPLYLFILGTLAAFAVLSFLGTWRLGSGDRPVRSATSFFLLAAIVAFYFLINTVFLLRLDQKLCSNCLVMTVPRIAAFYAYTALYAGFIFGTTYRFFNSPSSKLQNNLDSPCSSISDHQIATVQM</sequence>
<feature type="transmembrane region" description="Helical" evidence="1">
    <location>
        <begin position="29"/>
        <end position="51"/>
    </location>
</feature>